<evidence type="ECO:0000313" key="2">
    <source>
        <dbReference type="EMBL" id="CAE0429758.1"/>
    </source>
</evidence>
<reference evidence="2" key="1">
    <citation type="submission" date="2021-01" db="EMBL/GenBank/DDBJ databases">
        <authorList>
            <person name="Corre E."/>
            <person name="Pelletier E."/>
            <person name="Niang G."/>
            <person name="Scheremetjew M."/>
            <person name="Finn R."/>
            <person name="Kale V."/>
            <person name="Holt S."/>
            <person name="Cochrane G."/>
            <person name="Meng A."/>
            <person name="Brown T."/>
            <person name="Cohen L."/>
        </authorList>
    </citation>
    <scope>NUCLEOTIDE SEQUENCE</scope>
    <source>
        <strain evidence="2">GSBS06</strain>
    </source>
</reference>
<proteinExistence type="predicted"/>
<evidence type="ECO:0008006" key="3">
    <source>
        <dbReference type="Google" id="ProtNLM"/>
    </source>
</evidence>
<dbReference type="AlphaFoldDB" id="A0A7S3PEP6"/>
<feature type="chain" id="PRO_5031398799" description="Legume lectin domain-containing protein" evidence="1">
    <location>
        <begin position="20"/>
        <end position="488"/>
    </location>
</feature>
<gene>
    <name evidence="2" type="ORF">ASTO00021_LOCUS112</name>
</gene>
<feature type="signal peptide" evidence="1">
    <location>
        <begin position="1"/>
        <end position="19"/>
    </location>
</feature>
<organism evidence="2">
    <name type="scientific">Aplanochytrium stocchinoi</name>
    <dbReference type="NCBI Taxonomy" id="215587"/>
    <lineage>
        <taxon>Eukaryota</taxon>
        <taxon>Sar</taxon>
        <taxon>Stramenopiles</taxon>
        <taxon>Bigyra</taxon>
        <taxon>Labyrinthulomycetes</taxon>
        <taxon>Thraustochytrida</taxon>
        <taxon>Thraustochytriidae</taxon>
        <taxon>Aplanochytrium</taxon>
    </lineage>
</organism>
<accession>A0A7S3PEP6</accession>
<protein>
    <recommendedName>
        <fullName evidence="3">Legume lectin domain-containing protein</fullName>
    </recommendedName>
</protein>
<dbReference type="EMBL" id="HBIN01000283">
    <property type="protein sequence ID" value="CAE0429758.1"/>
    <property type="molecule type" value="Transcribed_RNA"/>
</dbReference>
<evidence type="ECO:0000256" key="1">
    <source>
        <dbReference type="SAM" id="SignalP"/>
    </source>
</evidence>
<sequence>MKKQIVVALLFVLFCVSKGQNEGSVSGGDNLSLRGYRELGSKMEEQLNPSCLKAGKFQKWVGKGEKKIQKALEAFNKKRDNLPQPSRNVNWDGGAVTMLTNNGTAELEGDIFLNGAGFRQIAFQPKVGKLSATEENFDSDMGISPFSGTVTTAPLETNEVVISFFLEDKVSSGMVHGFGAIFTDVEQNRRSGLVFYGQAGEELATLWAPKGKNGDHSFVGGLFDDAVVASVKILFGDNGHPELNEDNEGEELDFVAVDDIFFFLSDTEVAPTTFRGFVSNLDEEIIKNFDNRRAAAFPSTPRNINWDAPPIENLIGNDGSKPLPFDFFLNGGGFRQITVFKNGAEEGFVSDNGFDTDGMKALSPFVNFAPKGGKTLTAEFFLEVVSGEEKKGLINGYAAIFNDVELPNKSGIRCYDRNDELLVNVRARPGDNGDSQFVGVMFPRPVIAKCVLDLGDNDLLGVEPEDVAGGRDFVAVDDWFFLLAQEPK</sequence>
<name>A0A7S3PEP6_9STRA</name>
<keyword evidence="1" id="KW-0732">Signal</keyword>